<evidence type="ECO:0000256" key="2">
    <source>
        <dbReference type="ARBA" id="ARBA00023125"/>
    </source>
</evidence>
<accession>A0A9R0K3A2</accession>
<name>A0A9R0K3A2_SPIOL</name>
<dbReference type="Pfam" id="PF02365">
    <property type="entry name" value="NAM"/>
    <property type="match status" value="1"/>
</dbReference>
<protein>
    <submittedName>
        <fullName evidence="8">NAC transcription factor 25-like</fullName>
    </submittedName>
</protein>
<organism evidence="7 8">
    <name type="scientific">Spinacia oleracea</name>
    <name type="common">Spinach</name>
    <dbReference type="NCBI Taxonomy" id="3562"/>
    <lineage>
        <taxon>Eukaryota</taxon>
        <taxon>Viridiplantae</taxon>
        <taxon>Streptophyta</taxon>
        <taxon>Embryophyta</taxon>
        <taxon>Tracheophyta</taxon>
        <taxon>Spermatophyta</taxon>
        <taxon>Magnoliopsida</taxon>
        <taxon>eudicotyledons</taxon>
        <taxon>Gunneridae</taxon>
        <taxon>Pentapetalae</taxon>
        <taxon>Caryophyllales</taxon>
        <taxon>Chenopodiaceae</taxon>
        <taxon>Chenopodioideae</taxon>
        <taxon>Anserineae</taxon>
        <taxon>Spinacia</taxon>
    </lineage>
</organism>
<dbReference type="PROSITE" id="PS51005">
    <property type="entry name" value="NAC"/>
    <property type="match status" value="1"/>
</dbReference>
<keyword evidence="2" id="KW-0238">DNA-binding</keyword>
<keyword evidence="7" id="KW-1185">Reference proteome</keyword>
<feature type="domain" description="NAC" evidence="6">
    <location>
        <begin position="8"/>
        <end position="169"/>
    </location>
</feature>
<keyword evidence="3" id="KW-0804">Transcription</keyword>
<dbReference type="Proteomes" id="UP000813463">
    <property type="component" value="Chromosome 2"/>
</dbReference>
<dbReference type="RefSeq" id="XP_021856899.1">
    <property type="nucleotide sequence ID" value="XM_022001207.2"/>
</dbReference>
<reference evidence="7" key="1">
    <citation type="journal article" date="2021" name="Nat. Commun.">
        <title>Genomic analyses provide insights into spinach domestication and the genetic basis of agronomic traits.</title>
        <authorList>
            <person name="Cai X."/>
            <person name="Sun X."/>
            <person name="Xu C."/>
            <person name="Sun H."/>
            <person name="Wang X."/>
            <person name="Ge C."/>
            <person name="Zhang Z."/>
            <person name="Wang Q."/>
            <person name="Fei Z."/>
            <person name="Jiao C."/>
            <person name="Wang Q."/>
        </authorList>
    </citation>
    <scope>NUCLEOTIDE SEQUENCE [LARGE SCALE GENOMIC DNA]</scope>
    <source>
        <strain evidence="7">cv. Varoflay</strain>
    </source>
</reference>
<evidence type="ECO:0000313" key="7">
    <source>
        <dbReference type="Proteomes" id="UP000813463"/>
    </source>
</evidence>
<reference evidence="8" key="2">
    <citation type="submission" date="2025-08" db="UniProtKB">
        <authorList>
            <consortium name="RefSeq"/>
        </authorList>
    </citation>
    <scope>IDENTIFICATION</scope>
    <source>
        <tissue evidence="8">Leaf</tissue>
    </source>
</reference>
<dbReference type="GO" id="GO:0006355">
    <property type="term" value="P:regulation of DNA-templated transcription"/>
    <property type="evidence" value="ECO:0007669"/>
    <property type="project" value="InterPro"/>
</dbReference>
<evidence type="ECO:0000256" key="4">
    <source>
        <dbReference type="ARBA" id="ARBA00023242"/>
    </source>
</evidence>
<dbReference type="AlphaFoldDB" id="A0A9R0K3A2"/>
<dbReference type="GeneID" id="110796173"/>
<keyword evidence="4" id="KW-0539">Nucleus</keyword>
<evidence type="ECO:0000313" key="8">
    <source>
        <dbReference type="RefSeq" id="XP_021856899.1"/>
    </source>
</evidence>
<dbReference type="Gene3D" id="2.170.150.80">
    <property type="entry name" value="NAC domain"/>
    <property type="match status" value="1"/>
</dbReference>
<dbReference type="KEGG" id="soe:110796173"/>
<dbReference type="OrthoDB" id="1848784at2759"/>
<gene>
    <name evidence="8" type="primary">LOC110796173</name>
</gene>
<evidence type="ECO:0000256" key="1">
    <source>
        <dbReference type="ARBA" id="ARBA00023015"/>
    </source>
</evidence>
<keyword evidence="1" id="KW-0805">Transcription regulation</keyword>
<evidence type="ECO:0000259" key="6">
    <source>
        <dbReference type="PROSITE" id="PS51005"/>
    </source>
</evidence>
<feature type="compositionally biased region" description="Low complexity" evidence="5">
    <location>
        <begin position="195"/>
        <end position="212"/>
    </location>
</feature>
<dbReference type="SUPFAM" id="SSF101941">
    <property type="entry name" value="NAC domain"/>
    <property type="match status" value="1"/>
</dbReference>
<dbReference type="GO" id="GO:0003677">
    <property type="term" value="F:DNA binding"/>
    <property type="evidence" value="ECO:0007669"/>
    <property type="project" value="UniProtKB-KW"/>
</dbReference>
<dbReference type="PANTHER" id="PTHR31719:SF179">
    <property type="entry name" value="OS08G0148400 PROTEIN"/>
    <property type="match status" value="1"/>
</dbReference>
<evidence type="ECO:0000256" key="3">
    <source>
        <dbReference type="ARBA" id="ARBA00023163"/>
    </source>
</evidence>
<dbReference type="InterPro" id="IPR003441">
    <property type="entry name" value="NAC-dom"/>
</dbReference>
<dbReference type="InterPro" id="IPR036093">
    <property type="entry name" value="NAC_dom_sf"/>
</dbReference>
<proteinExistence type="predicted"/>
<sequence length="248" mass="28408">MEPQQIQVPPGFRFKPYNKELISYYLVPKINGDVFPLSFMHEVNIYNHTPDYLVANYSPQGEGEWYFLTPRDKKYINGSRPNRKAGHGFWKANGVEQEIKDENNRMIGSHMTLDYYNGNPKENEKTYWKMHEFRASKLLKRKRGDVDVPSEVDTTMRLDEYVLCRIYHSKRSRENPAAKGVAVDENANSNHLDTLSNLNANANNNAHIPSNHSPDRGGELDNLSLGDLLSDPDLLNIITSFLSSSNTM</sequence>
<dbReference type="PANTHER" id="PTHR31719">
    <property type="entry name" value="NAC TRANSCRIPTION FACTOR 56"/>
    <property type="match status" value="1"/>
</dbReference>
<feature type="region of interest" description="Disordered" evidence="5">
    <location>
        <begin position="195"/>
        <end position="219"/>
    </location>
</feature>
<evidence type="ECO:0000256" key="5">
    <source>
        <dbReference type="SAM" id="MobiDB-lite"/>
    </source>
</evidence>